<feature type="binding site" description="axial binding residue" evidence="7">
    <location>
        <position position="444"/>
    </location>
    <ligand>
        <name>heme</name>
        <dbReference type="ChEBI" id="CHEBI:30413"/>
    </ligand>
    <ligandPart>
        <name>Fe</name>
        <dbReference type="ChEBI" id="CHEBI:18248"/>
    </ligandPart>
</feature>
<keyword evidence="11" id="KW-1185">Reference proteome</keyword>
<dbReference type="GO" id="GO:0020037">
    <property type="term" value="F:heme binding"/>
    <property type="evidence" value="ECO:0007669"/>
    <property type="project" value="InterPro"/>
</dbReference>
<evidence type="ECO:0000256" key="6">
    <source>
        <dbReference type="ARBA" id="ARBA00023033"/>
    </source>
</evidence>
<keyword evidence="9" id="KW-0812">Transmembrane</keyword>
<sequence length="513" mass="57660">MLFDIILATIVCTLVYSLFLTWQHLFLSPISKFPGPKLAAATYWYEFYYDIILGGKYIWKVKEFHEKYGPVVRINPHELHVSDPAFWDVMYTASLNHNRRDKWAWQTNGIGIPASSLGTAPHALHRSRRAALSPFFSMTNVRTLLPVVQERVDALVSRLEQSRGKADIVALEYAFSAFTNDVVMQYCFGRSDHHIEDPNFAPAYHNASFNAGKSISLLKHMNWILTIIRTIPEWVTVRMNEELSGPVIVQRTFRQEVAALRRQNTKDKNATQAKTIFHTLLESDLPESEKTSERLADEAILLIGAGTHTGSWCLTVLAFHLLSKPELLRRLKDELKSVMPTPSTKPTLQELEKLPLLTGVLKEGLRLGYGASVRSARIAPDTLVKCGDWVIPAGTPASTAIPITSHDETIFPDSASFHPDRWVGDDAKHLDKYLVAFSKGSRSCLGINLAWAEMYLCTAGIFSHFGSKDVRDETDVGILELFETDESDVVMESDRWFPVAKEGSKGVRVRISA</sequence>
<comment type="similarity">
    <text evidence="2 8">Belongs to the cytochrome P450 family.</text>
</comment>
<evidence type="ECO:0000256" key="3">
    <source>
        <dbReference type="ARBA" id="ARBA00022723"/>
    </source>
</evidence>
<keyword evidence="9" id="KW-0472">Membrane</keyword>
<evidence type="ECO:0000256" key="4">
    <source>
        <dbReference type="ARBA" id="ARBA00023002"/>
    </source>
</evidence>
<dbReference type="Proteomes" id="UP000799324">
    <property type="component" value="Unassembled WGS sequence"/>
</dbReference>
<keyword evidence="4 8" id="KW-0560">Oxidoreductase</keyword>
<evidence type="ECO:0000256" key="9">
    <source>
        <dbReference type="SAM" id="Phobius"/>
    </source>
</evidence>
<dbReference type="EMBL" id="MU004463">
    <property type="protein sequence ID" value="KAF2650213.1"/>
    <property type="molecule type" value="Genomic_DNA"/>
</dbReference>
<dbReference type="InterPro" id="IPR050121">
    <property type="entry name" value="Cytochrome_P450_monoxygenase"/>
</dbReference>
<proteinExistence type="inferred from homology"/>
<evidence type="ECO:0000256" key="1">
    <source>
        <dbReference type="ARBA" id="ARBA00001971"/>
    </source>
</evidence>
<dbReference type="GO" id="GO:0005506">
    <property type="term" value="F:iron ion binding"/>
    <property type="evidence" value="ECO:0007669"/>
    <property type="project" value="InterPro"/>
</dbReference>
<dbReference type="Pfam" id="PF00067">
    <property type="entry name" value="p450"/>
    <property type="match status" value="1"/>
</dbReference>
<keyword evidence="6 8" id="KW-0503">Monooxygenase</keyword>
<dbReference type="PROSITE" id="PS00086">
    <property type="entry name" value="CYTOCHROME_P450"/>
    <property type="match status" value="1"/>
</dbReference>
<evidence type="ECO:0000256" key="7">
    <source>
        <dbReference type="PIRSR" id="PIRSR602401-1"/>
    </source>
</evidence>
<feature type="transmembrane region" description="Helical" evidence="9">
    <location>
        <begin position="6"/>
        <end position="27"/>
    </location>
</feature>
<dbReference type="InterPro" id="IPR002401">
    <property type="entry name" value="Cyt_P450_E_grp-I"/>
</dbReference>
<dbReference type="InterPro" id="IPR036396">
    <property type="entry name" value="Cyt_P450_sf"/>
</dbReference>
<dbReference type="CDD" id="cd11062">
    <property type="entry name" value="CYP58-like"/>
    <property type="match status" value="1"/>
</dbReference>
<dbReference type="PRINTS" id="PR00463">
    <property type="entry name" value="EP450I"/>
</dbReference>
<organism evidence="10 11">
    <name type="scientific">Lophiostoma macrostomum CBS 122681</name>
    <dbReference type="NCBI Taxonomy" id="1314788"/>
    <lineage>
        <taxon>Eukaryota</taxon>
        <taxon>Fungi</taxon>
        <taxon>Dikarya</taxon>
        <taxon>Ascomycota</taxon>
        <taxon>Pezizomycotina</taxon>
        <taxon>Dothideomycetes</taxon>
        <taxon>Pleosporomycetidae</taxon>
        <taxon>Pleosporales</taxon>
        <taxon>Lophiostomataceae</taxon>
        <taxon>Lophiostoma</taxon>
    </lineage>
</organism>
<dbReference type="PANTHER" id="PTHR24305">
    <property type="entry name" value="CYTOCHROME P450"/>
    <property type="match status" value="1"/>
</dbReference>
<dbReference type="GO" id="GO:0004497">
    <property type="term" value="F:monooxygenase activity"/>
    <property type="evidence" value="ECO:0007669"/>
    <property type="project" value="UniProtKB-KW"/>
</dbReference>
<comment type="cofactor">
    <cofactor evidence="1 7">
        <name>heme</name>
        <dbReference type="ChEBI" id="CHEBI:30413"/>
    </cofactor>
</comment>
<dbReference type="InterPro" id="IPR017972">
    <property type="entry name" value="Cyt_P450_CS"/>
</dbReference>
<name>A0A6A6SUF4_9PLEO</name>
<protein>
    <submittedName>
        <fullName evidence="10">Cytochrome P450</fullName>
    </submittedName>
</protein>
<dbReference type="OrthoDB" id="3945418at2759"/>
<gene>
    <name evidence="10" type="ORF">K491DRAFT_667659</name>
</gene>
<keyword evidence="9" id="KW-1133">Transmembrane helix</keyword>
<dbReference type="InterPro" id="IPR001128">
    <property type="entry name" value="Cyt_P450"/>
</dbReference>
<dbReference type="Gene3D" id="1.10.630.10">
    <property type="entry name" value="Cytochrome P450"/>
    <property type="match status" value="1"/>
</dbReference>
<accession>A0A6A6SUF4</accession>
<evidence type="ECO:0000256" key="2">
    <source>
        <dbReference type="ARBA" id="ARBA00010617"/>
    </source>
</evidence>
<evidence type="ECO:0000256" key="5">
    <source>
        <dbReference type="ARBA" id="ARBA00023004"/>
    </source>
</evidence>
<dbReference type="GO" id="GO:0016705">
    <property type="term" value="F:oxidoreductase activity, acting on paired donors, with incorporation or reduction of molecular oxygen"/>
    <property type="evidence" value="ECO:0007669"/>
    <property type="project" value="InterPro"/>
</dbReference>
<evidence type="ECO:0000256" key="8">
    <source>
        <dbReference type="RuleBase" id="RU000461"/>
    </source>
</evidence>
<keyword evidence="7 8" id="KW-0349">Heme</keyword>
<keyword evidence="3 7" id="KW-0479">Metal-binding</keyword>
<dbReference type="SUPFAM" id="SSF48264">
    <property type="entry name" value="Cytochrome P450"/>
    <property type="match status" value="1"/>
</dbReference>
<dbReference type="PANTHER" id="PTHR24305:SF157">
    <property type="entry name" value="N-ACETYLTRYPTOPHAN 6-HYDROXYLASE IVOC-RELATED"/>
    <property type="match status" value="1"/>
</dbReference>
<keyword evidence="5 7" id="KW-0408">Iron</keyword>
<evidence type="ECO:0000313" key="10">
    <source>
        <dbReference type="EMBL" id="KAF2650213.1"/>
    </source>
</evidence>
<evidence type="ECO:0000313" key="11">
    <source>
        <dbReference type="Proteomes" id="UP000799324"/>
    </source>
</evidence>
<reference evidence="10" key="1">
    <citation type="journal article" date="2020" name="Stud. Mycol.">
        <title>101 Dothideomycetes genomes: a test case for predicting lifestyles and emergence of pathogens.</title>
        <authorList>
            <person name="Haridas S."/>
            <person name="Albert R."/>
            <person name="Binder M."/>
            <person name="Bloem J."/>
            <person name="Labutti K."/>
            <person name="Salamov A."/>
            <person name="Andreopoulos B."/>
            <person name="Baker S."/>
            <person name="Barry K."/>
            <person name="Bills G."/>
            <person name="Bluhm B."/>
            <person name="Cannon C."/>
            <person name="Castanera R."/>
            <person name="Culley D."/>
            <person name="Daum C."/>
            <person name="Ezra D."/>
            <person name="Gonzalez J."/>
            <person name="Henrissat B."/>
            <person name="Kuo A."/>
            <person name="Liang C."/>
            <person name="Lipzen A."/>
            <person name="Lutzoni F."/>
            <person name="Magnuson J."/>
            <person name="Mondo S."/>
            <person name="Nolan M."/>
            <person name="Ohm R."/>
            <person name="Pangilinan J."/>
            <person name="Park H.-J."/>
            <person name="Ramirez L."/>
            <person name="Alfaro M."/>
            <person name="Sun H."/>
            <person name="Tritt A."/>
            <person name="Yoshinaga Y."/>
            <person name="Zwiers L.-H."/>
            <person name="Turgeon B."/>
            <person name="Goodwin S."/>
            <person name="Spatafora J."/>
            <person name="Crous P."/>
            <person name="Grigoriev I."/>
        </authorList>
    </citation>
    <scope>NUCLEOTIDE SEQUENCE</scope>
    <source>
        <strain evidence="10">CBS 122681</strain>
    </source>
</reference>
<dbReference type="AlphaFoldDB" id="A0A6A6SUF4"/>